<dbReference type="SUPFAM" id="SSF57625">
    <property type="entry name" value="Invertebrate chitin-binding proteins"/>
    <property type="match status" value="1"/>
</dbReference>
<dbReference type="GO" id="GO:0008061">
    <property type="term" value="F:chitin binding"/>
    <property type="evidence" value="ECO:0007669"/>
    <property type="project" value="InterPro"/>
</dbReference>
<sequence>MTMSTGRILDSSVFIDLETEARQDGPGEGPATKNESDRNPPASETFRCPGVGKYGDPSDCTQLRDCRREMYWLSDRIIECRPHFGFSASRQACVPVFFSDCYPDNSRQWVDGRKGMHENMRKFRKSWSDSTERK</sequence>
<evidence type="ECO:0000313" key="2">
    <source>
        <dbReference type="EMBL" id="CAD7407894.1"/>
    </source>
</evidence>
<evidence type="ECO:0008006" key="3">
    <source>
        <dbReference type="Google" id="ProtNLM"/>
    </source>
</evidence>
<evidence type="ECO:0000256" key="1">
    <source>
        <dbReference type="SAM" id="MobiDB-lite"/>
    </source>
</evidence>
<name>A0A7R9D6H7_TIMPO</name>
<reference evidence="2" key="1">
    <citation type="submission" date="2020-11" db="EMBL/GenBank/DDBJ databases">
        <authorList>
            <person name="Tran Van P."/>
        </authorList>
    </citation>
    <scope>NUCLEOTIDE SEQUENCE</scope>
</reference>
<dbReference type="AlphaFoldDB" id="A0A7R9D6H7"/>
<feature type="region of interest" description="Disordered" evidence="1">
    <location>
        <begin position="19"/>
        <end position="50"/>
    </location>
</feature>
<accession>A0A7R9D6H7</accession>
<protein>
    <recommendedName>
        <fullName evidence="3">Chitin-binding type-2 domain-containing protein</fullName>
    </recommendedName>
</protein>
<organism evidence="2">
    <name type="scientific">Timema poppense</name>
    <name type="common">Walking stick</name>
    <dbReference type="NCBI Taxonomy" id="170557"/>
    <lineage>
        <taxon>Eukaryota</taxon>
        <taxon>Metazoa</taxon>
        <taxon>Ecdysozoa</taxon>
        <taxon>Arthropoda</taxon>
        <taxon>Hexapoda</taxon>
        <taxon>Insecta</taxon>
        <taxon>Pterygota</taxon>
        <taxon>Neoptera</taxon>
        <taxon>Polyneoptera</taxon>
        <taxon>Phasmatodea</taxon>
        <taxon>Timematodea</taxon>
        <taxon>Timematoidea</taxon>
        <taxon>Timematidae</taxon>
        <taxon>Timema</taxon>
    </lineage>
</organism>
<dbReference type="InterPro" id="IPR036508">
    <property type="entry name" value="Chitin-bd_dom_sf"/>
</dbReference>
<gene>
    <name evidence="2" type="ORF">TPSB3V08_LOCUS6101</name>
</gene>
<dbReference type="EMBL" id="OD003452">
    <property type="protein sequence ID" value="CAD7407894.1"/>
    <property type="molecule type" value="Genomic_DNA"/>
</dbReference>
<proteinExistence type="predicted"/>